<dbReference type="Proteomes" id="UP000051952">
    <property type="component" value="Unassembled WGS sequence"/>
</dbReference>
<evidence type="ECO:0000313" key="1">
    <source>
        <dbReference type="EMBL" id="CUG93966.1"/>
    </source>
</evidence>
<reference evidence="2" key="1">
    <citation type="submission" date="2015-09" db="EMBL/GenBank/DDBJ databases">
        <authorList>
            <consortium name="Pathogen Informatics"/>
        </authorList>
    </citation>
    <scope>NUCLEOTIDE SEQUENCE [LARGE SCALE GENOMIC DNA]</scope>
    <source>
        <strain evidence="2">Lake Konstanz</strain>
    </source>
</reference>
<sequence length="328" mass="35195">MDVMASHLFFGATTKTSFGRAWESLLASFPKRDVSLMSRLGIAATEAYLSAVGGALVVPGAITRLRFSLHQTDVDRSVMGVLPASSCADDVISLKHHVYAILLAHGCVSTLAECGALISTSAVLAGTFEATIVAEIAVAAVLCRADSAHVRVLRSSCSTNTTTVPIWDSLLASCSSQTKKVFDTVYSWEATKALLAKQDAEKAKLIAAGSIAPSSAASADPFPSFIEVERSAVEFMNAVLSFQQPSVDNNAGRITTWTRHTIANHFDGVLKILDSELLAFVVYLLLTRAPREVISWLLLFVERAAVVKDHHACLERMIVKLQQVTASQ</sequence>
<accession>A0A0S4JU84</accession>
<evidence type="ECO:0000313" key="2">
    <source>
        <dbReference type="Proteomes" id="UP000051952"/>
    </source>
</evidence>
<dbReference type="EMBL" id="CYKH01002213">
    <property type="protein sequence ID" value="CUG93966.1"/>
    <property type="molecule type" value="Genomic_DNA"/>
</dbReference>
<protein>
    <submittedName>
        <fullName evidence="1">Uncharacterized protein</fullName>
    </submittedName>
</protein>
<organism evidence="1 2">
    <name type="scientific">Bodo saltans</name>
    <name type="common">Flagellated protozoan</name>
    <dbReference type="NCBI Taxonomy" id="75058"/>
    <lineage>
        <taxon>Eukaryota</taxon>
        <taxon>Discoba</taxon>
        <taxon>Euglenozoa</taxon>
        <taxon>Kinetoplastea</taxon>
        <taxon>Metakinetoplastina</taxon>
        <taxon>Eubodonida</taxon>
        <taxon>Bodonidae</taxon>
        <taxon>Bodo</taxon>
    </lineage>
</organism>
<gene>
    <name evidence="1" type="ORF">BSAL_45905</name>
</gene>
<keyword evidence="2" id="KW-1185">Reference proteome</keyword>
<dbReference type="AlphaFoldDB" id="A0A0S4JU84"/>
<name>A0A0S4JU84_BODSA</name>
<proteinExistence type="predicted"/>
<dbReference type="VEuPathDB" id="TriTrypDB:BSAL_45905"/>